<proteinExistence type="predicted"/>
<sequence length="194" mass="23181">MRNNINNLKNYSEVNLLFHLIKYNYRRSDFLINNLLSNAIFGEKCFNKYLYCSRIYSIQQAYRGSSVLEALDVVRDNEKQLNENHEPCAAKNSTNQILLKYKSREIVSKSFENLPTILSHREYYLGKCFSLSYWSCCYREIGEEKMKFFDVILIFDEQSQKGPELERIESENYIFRFGYQCRRNVCEKMVGRIK</sequence>
<comment type="caution">
    <text evidence="1">The sequence shown here is derived from an EMBL/GenBank/DDBJ whole genome shotgun (WGS) entry which is preliminary data.</text>
</comment>
<protein>
    <submittedName>
        <fullName evidence="1">Uncharacterized protein</fullName>
    </submittedName>
</protein>
<dbReference type="EMBL" id="JAWDEY010000010">
    <property type="protein sequence ID" value="KAK6589947.1"/>
    <property type="molecule type" value="Genomic_DNA"/>
</dbReference>
<reference evidence="1 2" key="1">
    <citation type="submission" date="2023-10" db="EMBL/GenBank/DDBJ databases">
        <title>Comparative genomics analysis reveals potential genetic determinants of host preference in Cryptosporidium xiaoi.</title>
        <authorList>
            <person name="Xiao L."/>
            <person name="Li J."/>
        </authorList>
    </citation>
    <scope>NUCLEOTIDE SEQUENCE [LARGE SCALE GENOMIC DNA]</scope>
    <source>
        <strain evidence="1 2">52996</strain>
    </source>
</reference>
<keyword evidence="2" id="KW-1185">Reference proteome</keyword>
<evidence type="ECO:0000313" key="2">
    <source>
        <dbReference type="Proteomes" id="UP001311799"/>
    </source>
</evidence>
<dbReference type="AlphaFoldDB" id="A0AAV9Y1B9"/>
<evidence type="ECO:0000313" key="1">
    <source>
        <dbReference type="EMBL" id="KAK6589947.1"/>
    </source>
</evidence>
<gene>
    <name evidence="1" type="ORF">RS030_193021</name>
</gene>
<accession>A0AAV9Y1B9</accession>
<name>A0AAV9Y1B9_9CRYT</name>
<organism evidence="1 2">
    <name type="scientific">Cryptosporidium xiaoi</name>
    <dbReference type="NCBI Taxonomy" id="659607"/>
    <lineage>
        <taxon>Eukaryota</taxon>
        <taxon>Sar</taxon>
        <taxon>Alveolata</taxon>
        <taxon>Apicomplexa</taxon>
        <taxon>Conoidasida</taxon>
        <taxon>Coccidia</taxon>
        <taxon>Eucoccidiorida</taxon>
        <taxon>Eimeriorina</taxon>
        <taxon>Cryptosporidiidae</taxon>
        <taxon>Cryptosporidium</taxon>
    </lineage>
</organism>
<dbReference type="Proteomes" id="UP001311799">
    <property type="component" value="Unassembled WGS sequence"/>
</dbReference>